<evidence type="ECO:0000256" key="2">
    <source>
        <dbReference type="ARBA" id="ARBA00022840"/>
    </source>
</evidence>
<keyword evidence="1" id="KW-0547">Nucleotide-binding</keyword>
<feature type="domain" description="Protein kinase" evidence="3">
    <location>
        <begin position="1"/>
        <end position="217"/>
    </location>
</feature>
<organism evidence="4 5">
    <name type="scientific">Coffea arabica</name>
    <name type="common">Arabian coffee</name>
    <dbReference type="NCBI Taxonomy" id="13443"/>
    <lineage>
        <taxon>Eukaryota</taxon>
        <taxon>Viridiplantae</taxon>
        <taxon>Streptophyta</taxon>
        <taxon>Embryophyta</taxon>
        <taxon>Tracheophyta</taxon>
        <taxon>Spermatophyta</taxon>
        <taxon>Magnoliopsida</taxon>
        <taxon>eudicotyledons</taxon>
        <taxon>Gunneridae</taxon>
        <taxon>Pentapetalae</taxon>
        <taxon>asterids</taxon>
        <taxon>lamiids</taxon>
        <taxon>Gentianales</taxon>
        <taxon>Rubiaceae</taxon>
        <taxon>Ixoroideae</taxon>
        <taxon>Gardenieae complex</taxon>
        <taxon>Bertiereae - Coffeeae clade</taxon>
        <taxon>Coffeeae</taxon>
        <taxon>Coffea</taxon>
    </lineage>
</organism>
<evidence type="ECO:0000313" key="5">
    <source>
        <dbReference type="RefSeq" id="XP_071939984.1"/>
    </source>
</evidence>
<dbReference type="PANTHER" id="PTHR27007">
    <property type="match status" value="1"/>
</dbReference>
<evidence type="ECO:0000256" key="1">
    <source>
        <dbReference type="ARBA" id="ARBA00022741"/>
    </source>
</evidence>
<dbReference type="SMART" id="SM00219">
    <property type="entry name" value="TyrKc"/>
    <property type="match status" value="1"/>
</dbReference>
<proteinExistence type="predicted"/>
<dbReference type="GeneID" id="140038507"/>
<dbReference type="RefSeq" id="XP_071939984.1">
    <property type="nucleotide sequence ID" value="XM_072083883.1"/>
</dbReference>
<accession>A0ABM4X7L7</accession>
<name>A0ABM4X7L7_COFAR</name>
<protein>
    <submittedName>
        <fullName evidence="5">L-type lectin-domain containing receptor kinase IV.2-like</fullName>
    </submittedName>
</protein>
<dbReference type="SUPFAM" id="SSF56112">
    <property type="entry name" value="Protein kinase-like (PK-like)"/>
    <property type="match status" value="1"/>
</dbReference>
<dbReference type="InterPro" id="IPR001245">
    <property type="entry name" value="Ser-Thr/Tyr_kinase_cat_dom"/>
</dbReference>
<dbReference type="Proteomes" id="UP001652660">
    <property type="component" value="Chromosome 3e"/>
</dbReference>
<sequence length="217" mass="23967">MSKGSLDSFLFNQPKRTLNWSERFRVIRRVASGLLYLHKEWEQVVIHRDVKAGKVLLHDELNGRLEDFGLARLYDHGTLPQTTHVAGSLSYLALEYSRTGKATTSTDVYAFGAFLLEAVDQKLGTEYVKEEAELVLKLGLLCSHSHPKIRPSMRQVLLCLDGSVTLPDLSPLAMGISAFGLGSAHPAGFEDIPSSFTAFTDQYFLHSVADSILSGGR</sequence>
<dbReference type="InterPro" id="IPR011009">
    <property type="entry name" value="Kinase-like_dom_sf"/>
</dbReference>
<dbReference type="InterPro" id="IPR000719">
    <property type="entry name" value="Prot_kinase_dom"/>
</dbReference>
<dbReference type="Gene3D" id="1.10.510.10">
    <property type="entry name" value="Transferase(Phosphotransferase) domain 1"/>
    <property type="match status" value="1"/>
</dbReference>
<dbReference type="PROSITE" id="PS50011">
    <property type="entry name" value="PROTEIN_KINASE_DOM"/>
    <property type="match status" value="1"/>
</dbReference>
<evidence type="ECO:0000259" key="3">
    <source>
        <dbReference type="PROSITE" id="PS50011"/>
    </source>
</evidence>
<keyword evidence="4" id="KW-1185">Reference proteome</keyword>
<dbReference type="InterPro" id="IPR020635">
    <property type="entry name" value="Tyr_kinase_cat_dom"/>
</dbReference>
<dbReference type="InterPro" id="IPR050528">
    <property type="entry name" value="L-type_Lectin-RKs"/>
</dbReference>
<keyword evidence="2" id="KW-0067">ATP-binding</keyword>
<reference evidence="5" key="1">
    <citation type="submission" date="2025-08" db="UniProtKB">
        <authorList>
            <consortium name="RefSeq"/>
        </authorList>
    </citation>
    <scope>IDENTIFICATION</scope>
    <source>
        <tissue evidence="5">Leaves</tissue>
    </source>
</reference>
<gene>
    <name evidence="5" type="primary">LOC140038507</name>
</gene>
<evidence type="ECO:0000313" key="4">
    <source>
        <dbReference type="Proteomes" id="UP001652660"/>
    </source>
</evidence>
<dbReference type="Pfam" id="PF07714">
    <property type="entry name" value="PK_Tyr_Ser-Thr"/>
    <property type="match status" value="1"/>
</dbReference>